<feature type="transmembrane region" description="Helical" evidence="2">
    <location>
        <begin position="34"/>
        <end position="57"/>
    </location>
</feature>
<feature type="compositionally biased region" description="Basic and acidic residues" evidence="1">
    <location>
        <begin position="96"/>
        <end position="115"/>
    </location>
</feature>
<evidence type="ECO:0000313" key="4">
    <source>
        <dbReference type="Proteomes" id="UP000055019"/>
    </source>
</evidence>
<evidence type="ECO:0000313" key="3">
    <source>
        <dbReference type="EMBL" id="SAL73666.1"/>
    </source>
</evidence>
<organism evidence="3 4">
    <name type="scientific">Caballeronia arvi</name>
    <dbReference type="NCBI Taxonomy" id="1777135"/>
    <lineage>
        <taxon>Bacteria</taxon>
        <taxon>Pseudomonadati</taxon>
        <taxon>Pseudomonadota</taxon>
        <taxon>Betaproteobacteria</taxon>
        <taxon>Burkholderiales</taxon>
        <taxon>Burkholderiaceae</taxon>
        <taxon>Caballeronia</taxon>
    </lineage>
</organism>
<dbReference type="AlphaFoldDB" id="A0A158JXT8"/>
<dbReference type="InterPro" id="IPR016410">
    <property type="entry name" value="Phage_imm"/>
</dbReference>
<gene>
    <name evidence="3" type="ORF">AWB74_04524</name>
</gene>
<dbReference type="Proteomes" id="UP000055019">
    <property type="component" value="Unassembled WGS sequence"/>
</dbReference>
<dbReference type="RefSeq" id="WP_235024654.1">
    <property type="nucleotide sequence ID" value="NZ_FCOM02000021.1"/>
</dbReference>
<protein>
    <submittedName>
        <fullName evidence="3">Immunity protein</fullName>
    </submittedName>
</protein>
<comment type="caution">
    <text evidence="3">The sequence shown here is derived from an EMBL/GenBank/DDBJ whole genome shotgun (WGS) entry which is preliminary data.</text>
</comment>
<name>A0A158JXT8_9BURK</name>
<evidence type="ECO:0000256" key="2">
    <source>
        <dbReference type="SAM" id="Phobius"/>
    </source>
</evidence>
<feature type="region of interest" description="Disordered" evidence="1">
    <location>
        <begin position="83"/>
        <end position="115"/>
    </location>
</feature>
<sequence length="115" mass="13274">MRVVEEILLAIAVTVVYLLPAILADRSKRRSVLLLALFNVLFGWTIIGWFAALYWALHPESARQLARVARHNRQTSARHTIDAIVSRSTSRRGNSARRETKREVEREAERSHRDE</sequence>
<accession>A0A158JXT8</accession>
<keyword evidence="2" id="KW-1133">Transmembrane helix</keyword>
<dbReference type="EMBL" id="FCOM02000021">
    <property type="protein sequence ID" value="SAL73666.1"/>
    <property type="molecule type" value="Genomic_DNA"/>
</dbReference>
<reference evidence="3" key="1">
    <citation type="submission" date="2016-01" db="EMBL/GenBank/DDBJ databases">
        <authorList>
            <person name="Peeters C."/>
        </authorList>
    </citation>
    <scope>NUCLEOTIDE SEQUENCE [LARGE SCALE GENOMIC DNA]</scope>
    <source>
        <strain evidence="3">LMG 29317</strain>
    </source>
</reference>
<keyword evidence="2" id="KW-0812">Transmembrane</keyword>
<dbReference type="Pfam" id="PF14373">
    <property type="entry name" value="Imm_superinfect"/>
    <property type="match status" value="1"/>
</dbReference>
<keyword evidence="2" id="KW-0472">Membrane</keyword>
<proteinExistence type="predicted"/>
<evidence type="ECO:0000256" key="1">
    <source>
        <dbReference type="SAM" id="MobiDB-lite"/>
    </source>
</evidence>
<keyword evidence="4" id="KW-1185">Reference proteome</keyword>